<feature type="binding site" evidence="8">
    <location>
        <position position="494"/>
    </location>
    <ligand>
        <name>Mg(2+)</name>
        <dbReference type="ChEBI" id="CHEBI:18420"/>
    </ligand>
</feature>
<dbReference type="InterPro" id="IPR036456">
    <property type="entry name" value="PNPase_PH_RNA-bd_sf"/>
</dbReference>
<dbReference type="Gene3D" id="3.30.1370.10">
    <property type="entry name" value="K Homology domain, type 1"/>
    <property type="match status" value="1"/>
</dbReference>
<dbReference type="GO" id="GO:0000287">
    <property type="term" value="F:magnesium ion binding"/>
    <property type="evidence" value="ECO:0007669"/>
    <property type="project" value="UniProtKB-UniRule"/>
</dbReference>
<dbReference type="Gene3D" id="2.40.50.140">
    <property type="entry name" value="Nucleic acid-binding proteins"/>
    <property type="match status" value="1"/>
</dbReference>
<dbReference type="NCBIfam" id="TIGR03591">
    <property type="entry name" value="polynuc_phos"/>
    <property type="match status" value="1"/>
</dbReference>
<name>A0A7M2WUL5_9BACT</name>
<dbReference type="Pfam" id="PF00575">
    <property type="entry name" value="S1"/>
    <property type="match status" value="1"/>
</dbReference>
<comment type="cofactor">
    <cofactor evidence="8">
        <name>Mg(2+)</name>
        <dbReference type="ChEBI" id="CHEBI:18420"/>
    </cofactor>
</comment>
<dbReference type="FunFam" id="3.30.230.70:FF:000002">
    <property type="entry name" value="Polyribonucleotide nucleotidyltransferase"/>
    <property type="match status" value="1"/>
</dbReference>
<dbReference type="Pfam" id="PF01138">
    <property type="entry name" value="RNase_PH"/>
    <property type="match status" value="2"/>
</dbReference>
<dbReference type="FunFam" id="3.30.230.70:FF:000001">
    <property type="entry name" value="Polyribonucleotide nucleotidyltransferase"/>
    <property type="match status" value="1"/>
</dbReference>
<dbReference type="Pfam" id="PF00013">
    <property type="entry name" value="KH_1"/>
    <property type="match status" value="1"/>
</dbReference>
<evidence type="ECO:0000256" key="5">
    <source>
        <dbReference type="ARBA" id="ARBA00022723"/>
    </source>
</evidence>
<evidence type="ECO:0000256" key="2">
    <source>
        <dbReference type="ARBA" id="ARBA00022490"/>
    </source>
</evidence>
<dbReference type="InterPro" id="IPR012340">
    <property type="entry name" value="NA-bd_OB-fold"/>
</dbReference>
<dbReference type="EMBL" id="CP063458">
    <property type="protein sequence ID" value="QOV88230.1"/>
    <property type="molecule type" value="Genomic_DNA"/>
</dbReference>
<dbReference type="AlphaFoldDB" id="A0A7M2WUL5"/>
<evidence type="ECO:0000256" key="7">
    <source>
        <dbReference type="ARBA" id="ARBA00022884"/>
    </source>
</evidence>
<proteinExistence type="inferred from homology"/>
<dbReference type="InterPro" id="IPR003029">
    <property type="entry name" value="S1_domain"/>
</dbReference>
<dbReference type="Pfam" id="PF03725">
    <property type="entry name" value="RNase_PH_C"/>
    <property type="match status" value="1"/>
</dbReference>
<feature type="compositionally biased region" description="Gly residues" evidence="9">
    <location>
        <begin position="758"/>
        <end position="768"/>
    </location>
</feature>
<feature type="domain" description="S1 motif" evidence="10">
    <location>
        <begin position="630"/>
        <end position="698"/>
    </location>
</feature>
<sequence length="768" mass="82633">MQAIRVEKEIGGRKLIIETGSYAKLAHGAVSVQYGETVVFAAVVRAQPREGIDFFPMQVDYRERRAAAGKFPGGFLKREGRPTTKEILTARLIDRPLRPLFPKGFMDEVQVHLNVLAFDGENDPDVLAGIAASAAIAISDIPFIRPTAHVRVGRVDGKIVMFPTIEQTDASDFDIVVAGTKLAVNMIEVGAREAGEDEIADAIEEGHGIIKQIVGVIDDLVKKAGREKVGEPKHLDPGLLDAVRARVEDKLRKVKGIAGKQDRNDAVDEIKTALLAEMAPAVTDPNASYMSIIAQKDQAKKVRAAFSEIEEAVTREAILAGKRPDGRDYHTIRPISCEVGVLPRVHGSSVFTRGETQSMCTITLGTSSDEQMVDGLIPEYSQKFMLHYNFPSYSVGEVRPIRGPGRREIGHGALAERSLIPVLPTIEEFPYTVRVISDILESNGSSSMASSCAGTLALMDAGVPISKPVAGISIGLVKEGNKQVLLTDIIGEEDHFGDMDFKVCGTKDGITAIQLDIKIEGIGHDVVRDSLHRAKEARLVILDKMAQTLGKPRAKISEYAPRLLTIKIDPEKIGKIIGPGGKNIKALQADTGAQIDIEDDGTVYISSVDGAGAERCRDIIEAMTAEVKPGKIYAGRVVSIKDFGAFVEIAPETDGLCHVSELSDDYVERVTDVVNVGDEIRVKVVLIDDTGRIKLSRKQALREEGSTDGATGKPQPRGEGEDRGEGGGGGGGDRPPRRDDRGPRRDGGGDRGPRRDGGGGGGRGPRRD</sequence>
<feature type="compositionally biased region" description="Basic and acidic residues" evidence="9">
    <location>
        <begin position="734"/>
        <end position="757"/>
    </location>
</feature>
<reference evidence="11 12" key="1">
    <citation type="submission" date="2020-10" db="EMBL/GenBank/DDBJ databases">
        <title>Wide distribution of Phycisphaera-like planctomycetes from WD2101 soil group in peatlands and genome analysis of the first cultivated representative.</title>
        <authorList>
            <person name="Dedysh S.N."/>
            <person name="Beletsky A.V."/>
            <person name="Ivanova A."/>
            <person name="Kulichevskaya I.S."/>
            <person name="Suzina N.E."/>
            <person name="Philippov D.A."/>
            <person name="Rakitin A.L."/>
            <person name="Mardanov A.V."/>
            <person name="Ravin N.V."/>
        </authorList>
    </citation>
    <scope>NUCLEOTIDE SEQUENCE [LARGE SCALE GENOMIC DNA]</scope>
    <source>
        <strain evidence="11 12">M1803</strain>
    </source>
</reference>
<dbReference type="GO" id="GO:0006402">
    <property type="term" value="P:mRNA catabolic process"/>
    <property type="evidence" value="ECO:0007669"/>
    <property type="project" value="UniProtKB-UniRule"/>
</dbReference>
<organism evidence="11 12">
    <name type="scientific">Humisphaera borealis</name>
    <dbReference type="NCBI Taxonomy" id="2807512"/>
    <lineage>
        <taxon>Bacteria</taxon>
        <taxon>Pseudomonadati</taxon>
        <taxon>Planctomycetota</taxon>
        <taxon>Phycisphaerae</taxon>
        <taxon>Tepidisphaerales</taxon>
        <taxon>Tepidisphaeraceae</taxon>
        <taxon>Humisphaera</taxon>
    </lineage>
</organism>
<keyword evidence="7 8" id="KW-0694">RNA-binding</keyword>
<dbReference type="PROSITE" id="PS50084">
    <property type="entry name" value="KH_TYPE_1"/>
    <property type="match status" value="1"/>
</dbReference>
<comment type="function">
    <text evidence="8">Involved in mRNA degradation. Catalyzes the phosphorolysis of single-stranded polyribonucleotides processively in the 3'- to 5'-direction.</text>
</comment>
<keyword evidence="3 8" id="KW-0808">Transferase</keyword>
<dbReference type="SUPFAM" id="SSF46915">
    <property type="entry name" value="Polynucleotide phosphorylase/guanosine pentaphosphate synthase (PNPase/GPSI), domain 3"/>
    <property type="match status" value="1"/>
</dbReference>
<dbReference type="CDD" id="cd04472">
    <property type="entry name" value="S1_PNPase"/>
    <property type="match status" value="1"/>
</dbReference>
<dbReference type="InterPro" id="IPR020568">
    <property type="entry name" value="Ribosomal_Su5_D2-typ_SF"/>
</dbReference>
<comment type="catalytic activity">
    <reaction evidence="8">
        <text>RNA(n+1) + phosphate = RNA(n) + a ribonucleoside 5'-diphosphate</text>
        <dbReference type="Rhea" id="RHEA:22096"/>
        <dbReference type="Rhea" id="RHEA-COMP:14527"/>
        <dbReference type="Rhea" id="RHEA-COMP:17342"/>
        <dbReference type="ChEBI" id="CHEBI:43474"/>
        <dbReference type="ChEBI" id="CHEBI:57930"/>
        <dbReference type="ChEBI" id="CHEBI:140395"/>
        <dbReference type="EC" id="2.7.7.8"/>
    </reaction>
</comment>
<dbReference type="KEGG" id="hbs:IPV69_18500"/>
<dbReference type="InterPro" id="IPR001247">
    <property type="entry name" value="ExoRNase_PH_dom1"/>
</dbReference>
<dbReference type="InterPro" id="IPR036612">
    <property type="entry name" value="KH_dom_type_1_sf"/>
</dbReference>
<evidence type="ECO:0000256" key="8">
    <source>
        <dbReference type="HAMAP-Rule" id="MF_01595"/>
    </source>
</evidence>
<dbReference type="Gene3D" id="3.30.230.70">
    <property type="entry name" value="GHMP Kinase, N-terminal domain"/>
    <property type="match status" value="2"/>
</dbReference>
<dbReference type="FunFam" id="2.40.50.140:FF:000189">
    <property type="entry name" value="Polyribonucleotide nucleotidyltransferase, putative"/>
    <property type="match status" value="1"/>
</dbReference>
<dbReference type="HAMAP" id="MF_01595">
    <property type="entry name" value="PNPase"/>
    <property type="match status" value="1"/>
</dbReference>
<gene>
    <name evidence="8 11" type="primary">pnp</name>
    <name evidence="11" type="ORF">IPV69_18500</name>
</gene>
<dbReference type="SUPFAM" id="SSF50249">
    <property type="entry name" value="Nucleic acid-binding proteins"/>
    <property type="match status" value="1"/>
</dbReference>
<evidence type="ECO:0000256" key="1">
    <source>
        <dbReference type="ARBA" id="ARBA00007404"/>
    </source>
</evidence>
<keyword evidence="2 8" id="KW-0963">Cytoplasm</keyword>
<dbReference type="EC" id="2.7.7.8" evidence="8"/>
<dbReference type="SUPFAM" id="SSF54211">
    <property type="entry name" value="Ribosomal protein S5 domain 2-like"/>
    <property type="match status" value="2"/>
</dbReference>
<comment type="similarity">
    <text evidence="1 8">Belongs to the polyribonucleotide nucleotidyltransferase family.</text>
</comment>
<accession>A0A7M2WUL5</accession>
<keyword evidence="4 8" id="KW-0548">Nucleotidyltransferase</keyword>
<protein>
    <recommendedName>
        <fullName evidence="8">Polyribonucleotide nucleotidyltransferase</fullName>
        <ecNumber evidence="8">2.7.7.8</ecNumber>
    </recommendedName>
    <alternativeName>
        <fullName evidence="8">Polynucleotide phosphorylase</fullName>
        <shortName evidence="8">PNPase</shortName>
    </alternativeName>
</protein>
<feature type="binding site" evidence="8">
    <location>
        <position position="500"/>
    </location>
    <ligand>
        <name>Mg(2+)</name>
        <dbReference type="ChEBI" id="CHEBI:18420"/>
    </ligand>
</feature>
<dbReference type="FunFam" id="3.30.1370.10:FF:000001">
    <property type="entry name" value="Polyribonucleotide nucleotidyltransferase"/>
    <property type="match status" value="1"/>
</dbReference>
<dbReference type="InterPro" id="IPR004087">
    <property type="entry name" value="KH_dom"/>
</dbReference>
<evidence type="ECO:0000313" key="11">
    <source>
        <dbReference type="EMBL" id="QOV88230.1"/>
    </source>
</evidence>
<evidence type="ECO:0000313" key="12">
    <source>
        <dbReference type="Proteomes" id="UP000593765"/>
    </source>
</evidence>
<feature type="compositionally biased region" description="Basic and acidic residues" evidence="9">
    <location>
        <begin position="716"/>
        <end position="725"/>
    </location>
</feature>
<dbReference type="NCBIfam" id="NF008805">
    <property type="entry name" value="PRK11824.1"/>
    <property type="match status" value="1"/>
</dbReference>
<dbReference type="SUPFAM" id="SSF54791">
    <property type="entry name" value="Eukaryotic type KH-domain (KH-domain type I)"/>
    <property type="match status" value="1"/>
</dbReference>
<evidence type="ECO:0000256" key="3">
    <source>
        <dbReference type="ARBA" id="ARBA00022679"/>
    </source>
</evidence>
<dbReference type="CDD" id="cd02393">
    <property type="entry name" value="KH-I_PNPase"/>
    <property type="match status" value="1"/>
</dbReference>
<dbReference type="GO" id="GO:0003723">
    <property type="term" value="F:RNA binding"/>
    <property type="evidence" value="ECO:0007669"/>
    <property type="project" value="UniProtKB-UniRule"/>
</dbReference>
<dbReference type="GO" id="GO:0006396">
    <property type="term" value="P:RNA processing"/>
    <property type="evidence" value="ECO:0007669"/>
    <property type="project" value="InterPro"/>
</dbReference>
<dbReference type="PANTHER" id="PTHR11252">
    <property type="entry name" value="POLYRIBONUCLEOTIDE NUCLEOTIDYLTRANSFERASE"/>
    <property type="match status" value="1"/>
</dbReference>
<keyword evidence="6 8" id="KW-0460">Magnesium</keyword>
<dbReference type="PIRSF" id="PIRSF005499">
    <property type="entry name" value="PNPase"/>
    <property type="match status" value="1"/>
</dbReference>
<comment type="subcellular location">
    <subcellularLocation>
        <location evidence="8">Cytoplasm</location>
    </subcellularLocation>
</comment>
<evidence type="ECO:0000256" key="4">
    <source>
        <dbReference type="ARBA" id="ARBA00022695"/>
    </source>
</evidence>
<dbReference type="GO" id="GO:0004654">
    <property type="term" value="F:polyribonucleotide nucleotidyltransferase activity"/>
    <property type="evidence" value="ECO:0007669"/>
    <property type="project" value="UniProtKB-UniRule"/>
</dbReference>
<dbReference type="GO" id="GO:0005829">
    <property type="term" value="C:cytosol"/>
    <property type="evidence" value="ECO:0007669"/>
    <property type="project" value="TreeGrafter"/>
</dbReference>
<dbReference type="InterPro" id="IPR027408">
    <property type="entry name" value="PNPase/RNase_PH_dom_sf"/>
</dbReference>
<dbReference type="SUPFAM" id="SSF55666">
    <property type="entry name" value="Ribonuclease PH domain 2-like"/>
    <property type="match status" value="2"/>
</dbReference>
<dbReference type="PROSITE" id="PS50126">
    <property type="entry name" value="S1"/>
    <property type="match status" value="1"/>
</dbReference>
<dbReference type="CDD" id="cd11364">
    <property type="entry name" value="RNase_PH_PNPase_2"/>
    <property type="match status" value="1"/>
</dbReference>
<dbReference type="Pfam" id="PF03726">
    <property type="entry name" value="PNPase"/>
    <property type="match status" value="1"/>
</dbReference>
<dbReference type="RefSeq" id="WP_206291204.1">
    <property type="nucleotide sequence ID" value="NZ_CP063458.1"/>
</dbReference>
<dbReference type="Proteomes" id="UP000593765">
    <property type="component" value="Chromosome"/>
</dbReference>
<dbReference type="InterPro" id="IPR015847">
    <property type="entry name" value="ExoRNase_PH_dom2"/>
</dbReference>
<keyword evidence="12" id="KW-1185">Reference proteome</keyword>
<dbReference type="InterPro" id="IPR012162">
    <property type="entry name" value="PNPase"/>
</dbReference>
<dbReference type="InterPro" id="IPR004088">
    <property type="entry name" value="KH_dom_type_1"/>
</dbReference>
<dbReference type="SMART" id="SM00322">
    <property type="entry name" value="KH"/>
    <property type="match status" value="1"/>
</dbReference>
<dbReference type="InterPro" id="IPR015848">
    <property type="entry name" value="PNPase_PH_RNA-bd_bac/org-type"/>
</dbReference>
<dbReference type="GO" id="GO:0000175">
    <property type="term" value="F:3'-5'-RNA exonuclease activity"/>
    <property type="evidence" value="ECO:0007669"/>
    <property type="project" value="TreeGrafter"/>
</dbReference>
<feature type="region of interest" description="Disordered" evidence="9">
    <location>
        <begin position="698"/>
        <end position="768"/>
    </location>
</feature>
<keyword evidence="5 8" id="KW-0479">Metal-binding</keyword>
<dbReference type="PANTHER" id="PTHR11252:SF0">
    <property type="entry name" value="POLYRIBONUCLEOTIDE NUCLEOTIDYLTRANSFERASE 1, MITOCHONDRIAL"/>
    <property type="match status" value="1"/>
</dbReference>
<evidence type="ECO:0000259" key="10">
    <source>
        <dbReference type="PROSITE" id="PS50126"/>
    </source>
</evidence>
<dbReference type="InterPro" id="IPR036345">
    <property type="entry name" value="ExoRNase_PH_dom2_sf"/>
</dbReference>
<evidence type="ECO:0000256" key="9">
    <source>
        <dbReference type="SAM" id="MobiDB-lite"/>
    </source>
</evidence>
<dbReference type="SMART" id="SM00316">
    <property type="entry name" value="S1"/>
    <property type="match status" value="1"/>
</dbReference>
<evidence type="ECO:0000256" key="6">
    <source>
        <dbReference type="ARBA" id="ARBA00022842"/>
    </source>
</evidence>